<dbReference type="Proteomes" id="UP000000238">
    <property type="component" value="Chromosome"/>
</dbReference>
<dbReference type="AlphaFoldDB" id="Q2S8Q5"/>
<accession>Q2S8Q5</accession>
<reference evidence="1 2" key="1">
    <citation type="journal article" date="2005" name="Nucleic Acids Res.">
        <title>Genomic blueprint of Hahella chejuensis, a marine microbe producing an algicidal agent.</title>
        <authorList>
            <person name="Jeong H."/>
            <person name="Yim J.H."/>
            <person name="Lee C."/>
            <person name="Choi S.-H."/>
            <person name="Park Y.K."/>
            <person name="Yoon S.H."/>
            <person name="Hur C.-G."/>
            <person name="Kang H.-Y."/>
            <person name="Kim D."/>
            <person name="Lee H.H."/>
            <person name="Park K.H."/>
            <person name="Park S.-H."/>
            <person name="Park H.-S."/>
            <person name="Lee H.K."/>
            <person name="Oh T.K."/>
            <person name="Kim J.F."/>
        </authorList>
    </citation>
    <scope>NUCLEOTIDE SEQUENCE [LARGE SCALE GENOMIC DNA]</scope>
    <source>
        <strain evidence="1 2">KCTC 2396</strain>
    </source>
</reference>
<dbReference type="OrthoDB" id="5600142at2"/>
<evidence type="ECO:0000313" key="2">
    <source>
        <dbReference type="Proteomes" id="UP000000238"/>
    </source>
</evidence>
<dbReference type="EMBL" id="CP000155">
    <property type="protein sequence ID" value="ABC32969.1"/>
    <property type="molecule type" value="Genomic_DNA"/>
</dbReference>
<sequence length="157" mass="18295">MLEKINAWIDDTNRKNYDRRRACTEFAQAFAGFYAPEFLASAYFVVTDDIPRPDFPELRQMGFGDFMDMPASGTTYKDTYYIRSSAVSALRVHFHELVHVVQWRELGALNFIQRYMKEILTCGYADAPLEIMAYDLDKRYGAKVDAFDIPEYVIRNL</sequence>
<evidence type="ECO:0000313" key="1">
    <source>
        <dbReference type="EMBL" id="ABC32969.1"/>
    </source>
</evidence>
<organism evidence="1 2">
    <name type="scientific">Hahella chejuensis (strain KCTC 2396)</name>
    <dbReference type="NCBI Taxonomy" id="349521"/>
    <lineage>
        <taxon>Bacteria</taxon>
        <taxon>Pseudomonadati</taxon>
        <taxon>Pseudomonadota</taxon>
        <taxon>Gammaproteobacteria</taxon>
        <taxon>Oceanospirillales</taxon>
        <taxon>Hahellaceae</taxon>
        <taxon>Hahella</taxon>
    </lineage>
</organism>
<protein>
    <recommendedName>
        <fullName evidence="3">DUF4157 domain-containing protein</fullName>
    </recommendedName>
</protein>
<dbReference type="HOGENOM" id="CLU_1676391_0_0_6"/>
<dbReference type="KEGG" id="hch:HCH_06323"/>
<proteinExistence type="predicted"/>
<dbReference type="RefSeq" id="WP_011400025.1">
    <property type="nucleotide sequence ID" value="NC_007645.1"/>
</dbReference>
<gene>
    <name evidence="1" type="ordered locus">HCH_06323</name>
</gene>
<name>Q2S8Q5_HAHCH</name>
<keyword evidence="2" id="KW-1185">Reference proteome</keyword>
<evidence type="ECO:0008006" key="3">
    <source>
        <dbReference type="Google" id="ProtNLM"/>
    </source>
</evidence>
<dbReference type="eggNOG" id="ENOG5031ZWK">
    <property type="taxonomic scope" value="Bacteria"/>
</dbReference>